<dbReference type="eggNOG" id="COG1132">
    <property type="taxonomic scope" value="Bacteria"/>
</dbReference>
<name>B0KA72_THEP3</name>
<dbReference type="Pfam" id="PF00005">
    <property type="entry name" value="ABC_tran"/>
    <property type="match status" value="1"/>
</dbReference>
<dbReference type="PROSITE" id="PS50893">
    <property type="entry name" value="ABC_TRANSPORTER_2"/>
    <property type="match status" value="1"/>
</dbReference>
<dbReference type="InterPro" id="IPR036640">
    <property type="entry name" value="ABC1_TM_sf"/>
</dbReference>
<evidence type="ECO:0000256" key="7">
    <source>
        <dbReference type="SAM" id="Phobius"/>
    </source>
</evidence>
<comment type="subcellular location">
    <subcellularLocation>
        <location evidence="1">Cell membrane</location>
        <topology evidence="1">Multi-pass membrane protein</topology>
    </subcellularLocation>
</comment>
<gene>
    <name evidence="10" type="ordered locus">Teth39_1383</name>
</gene>
<evidence type="ECO:0000259" key="8">
    <source>
        <dbReference type="PROSITE" id="PS50893"/>
    </source>
</evidence>
<dbReference type="Proteomes" id="UP000002156">
    <property type="component" value="Chromosome"/>
</dbReference>
<dbReference type="SUPFAM" id="SSF52540">
    <property type="entry name" value="P-loop containing nucleoside triphosphate hydrolases"/>
    <property type="match status" value="1"/>
</dbReference>
<protein>
    <submittedName>
        <fullName evidence="10">ABC transporter related</fullName>
    </submittedName>
</protein>
<keyword evidence="3" id="KW-0547">Nucleotide-binding</keyword>
<dbReference type="SMART" id="SM00382">
    <property type="entry name" value="AAA"/>
    <property type="match status" value="1"/>
</dbReference>
<evidence type="ECO:0000256" key="4">
    <source>
        <dbReference type="ARBA" id="ARBA00022840"/>
    </source>
</evidence>
<dbReference type="RefSeq" id="WP_012269416.1">
    <property type="nucleotide sequence ID" value="NC_010321.1"/>
</dbReference>
<sequence>MWRLMFKNKLIFAITIFFLVLRSIFEVGLAILLKNLIEVAMGHSFRKMIDLMIIAILYICIASLINYCAAKSRRVLIKRCISYIRKRGFESIMNRETGRFYSSSRSYYINIFTKGMEILENSYFHVILDMLVGLTQFITAGILISLISPILGAFILTMSLIQLAIPMFSGKWIDGLNNQYMKEHNKFIGELNEQLGAFHIVKRFKLLGIMIGKYQMKSSEDLEKRYKLDLSKYLLNELSFLLGQIMFVGTYCIGGVLAMNRIISVADIVAASQLMTYVAFPLMRSSNYLVEIKSCKELRDEIHEILDTNFPDEGEFLNNDKSKIDEWDKITIKGLSFSYSSDTPVIKNLNCEFEKGKKYVIVGKSGSGKSTLLKIIAKMYMGYTGECLIGNNELSNINEKDYYDILSMVDQETYIFDATLKENVTLFSKDFSNEDVINALTEAGMSEFLKKIDYNLLLPLGEQGNSLSGGEKQRVSIARVFLRNPQIILFDEGTSNLDNETAGEVEEVLMNKDNCTVIAVMHRLNYHTMQMVDEILVMDNGEIIERGTYDELYNRKGFFYTLTMEGEEVL</sequence>
<dbReference type="KEGG" id="tpd:Teth39_1383"/>
<dbReference type="InterPro" id="IPR039421">
    <property type="entry name" value="Type_1_exporter"/>
</dbReference>
<keyword evidence="4" id="KW-0067">ATP-binding</keyword>
<dbReference type="AlphaFoldDB" id="B0KA72"/>
<dbReference type="STRING" id="340099.Teth39_1383"/>
<dbReference type="PANTHER" id="PTHR43394">
    <property type="entry name" value="ATP-DEPENDENT PERMEASE MDL1, MITOCHONDRIAL"/>
    <property type="match status" value="1"/>
</dbReference>
<evidence type="ECO:0000256" key="6">
    <source>
        <dbReference type="ARBA" id="ARBA00023136"/>
    </source>
</evidence>
<keyword evidence="5 7" id="KW-1133">Transmembrane helix</keyword>
<evidence type="ECO:0000256" key="3">
    <source>
        <dbReference type="ARBA" id="ARBA00022741"/>
    </source>
</evidence>
<accession>B0KA72</accession>
<dbReference type="PROSITE" id="PS00211">
    <property type="entry name" value="ABC_TRANSPORTER_1"/>
    <property type="match status" value="1"/>
</dbReference>
<dbReference type="SUPFAM" id="SSF90123">
    <property type="entry name" value="ABC transporter transmembrane region"/>
    <property type="match status" value="1"/>
</dbReference>
<dbReference type="PROSITE" id="PS50929">
    <property type="entry name" value="ABC_TM1F"/>
    <property type="match status" value="1"/>
</dbReference>
<keyword evidence="6 7" id="KW-0472">Membrane</keyword>
<dbReference type="GO" id="GO:0005524">
    <property type="term" value="F:ATP binding"/>
    <property type="evidence" value="ECO:0007669"/>
    <property type="project" value="UniProtKB-KW"/>
</dbReference>
<keyword evidence="2 7" id="KW-0812">Transmembrane</keyword>
<evidence type="ECO:0000256" key="1">
    <source>
        <dbReference type="ARBA" id="ARBA00004651"/>
    </source>
</evidence>
<dbReference type="PANTHER" id="PTHR43394:SF1">
    <property type="entry name" value="ATP-BINDING CASSETTE SUB-FAMILY B MEMBER 10, MITOCHONDRIAL"/>
    <property type="match status" value="1"/>
</dbReference>
<evidence type="ECO:0000256" key="2">
    <source>
        <dbReference type="ARBA" id="ARBA00022692"/>
    </source>
</evidence>
<feature type="domain" description="ABC transmembrane type-1" evidence="9">
    <location>
        <begin position="13"/>
        <end position="294"/>
    </location>
</feature>
<dbReference type="GO" id="GO:0016887">
    <property type="term" value="F:ATP hydrolysis activity"/>
    <property type="evidence" value="ECO:0007669"/>
    <property type="project" value="InterPro"/>
</dbReference>
<evidence type="ECO:0000313" key="10">
    <source>
        <dbReference type="EMBL" id="ABY95035.1"/>
    </source>
</evidence>
<dbReference type="InterPro" id="IPR027417">
    <property type="entry name" value="P-loop_NTPase"/>
</dbReference>
<keyword evidence="11" id="KW-1185">Reference proteome</keyword>
<dbReference type="HOGENOM" id="CLU_000604_84_9_9"/>
<feature type="transmembrane region" description="Helical" evidence="7">
    <location>
        <begin position="150"/>
        <end position="173"/>
    </location>
</feature>
<organism evidence="10 11">
    <name type="scientific">Thermoanaerobacter pseudethanolicus (strain ATCC 33223 / 39E)</name>
    <name type="common">Clostridium thermohydrosulfuricum</name>
    <dbReference type="NCBI Taxonomy" id="340099"/>
    <lineage>
        <taxon>Bacteria</taxon>
        <taxon>Bacillati</taxon>
        <taxon>Bacillota</taxon>
        <taxon>Clostridia</taxon>
        <taxon>Thermoanaerobacterales</taxon>
        <taxon>Thermoanaerobacteraceae</taxon>
        <taxon>Thermoanaerobacter</taxon>
    </lineage>
</organism>
<dbReference type="GO" id="GO:0015421">
    <property type="term" value="F:ABC-type oligopeptide transporter activity"/>
    <property type="evidence" value="ECO:0007669"/>
    <property type="project" value="TreeGrafter"/>
</dbReference>
<feature type="transmembrane region" description="Helical" evidence="7">
    <location>
        <begin position="123"/>
        <end position="144"/>
    </location>
</feature>
<dbReference type="EMBL" id="CP000924">
    <property type="protein sequence ID" value="ABY95035.1"/>
    <property type="molecule type" value="Genomic_DNA"/>
</dbReference>
<evidence type="ECO:0000313" key="11">
    <source>
        <dbReference type="Proteomes" id="UP000002156"/>
    </source>
</evidence>
<dbReference type="GO" id="GO:0005886">
    <property type="term" value="C:plasma membrane"/>
    <property type="evidence" value="ECO:0007669"/>
    <property type="project" value="UniProtKB-SubCell"/>
</dbReference>
<dbReference type="Gene3D" id="3.40.50.300">
    <property type="entry name" value="P-loop containing nucleotide triphosphate hydrolases"/>
    <property type="match status" value="1"/>
</dbReference>
<dbReference type="Gene3D" id="1.20.1560.10">
    <property type="entry name" value="ABC transporter type 1, transmembrane domain"/>
    <property type="match status" value="1"/>
</dbReference>
<dbReference type="InterPro" id="IPR003593">
    <property type="entry name" value="AAA+_ATPase"/>
</dbReference>
<dbReference type="InterPro" id="IPR003439">
    <property type="entry name" value="ABC_transporter-like_ATP-bd"/>
</dbReference>
<dbReference type="InterPro" id="IPR017871">
    <property type="entry name" value="ABC_transporter-like_CS"/>
</dbReference>
<evidence type="ECO:0000256" key="5">
    <source>
        <dbReference type="ARBA" id="ARBA00022989"/>
    </source>
</evidence>
<evidence type="ECO:0000259" key="9">
    <source>
        <dbReference type="PROSITE" id="PS50929"/>
    </source>
</evidence>
<dbReference type="InterPro" id="IPR011527">
    <property type="entry name" value="ABC1_TM_dom"/>
</dbReference>
<feature type="transmembrane region" description="Helical" evidence="7">
    <location>
        <begin position="49"/>
        <end position="69"/>
    </location>
</feature>
<reference evidence="11" key="1">
    <citation type="submission" date="2008-01" db="EMBL/GenBank/DDBJ databases">
        <title>Complete sequence of Thermoanaerobacter pseudethanolicus 39E.</title>
        <authorList>
            <person name="Copeland A."/>
            <person name="Lucas S."/>
            <person name="Lapidus A."/>
            <person name="Barry K."/>
            <person name="Glavina del Rio T."/>
            <person name="Dalin E."/>
            <person name="Tice H."/>
            <person name="Pitluck S."/>
            <person name="Bruce D."/>
            <person name="Goodwin L."/>
            <person name="Saunders E."/>
            <person name="Brettin T."/>
            <person name="Detter J.C."/>
            <person name="Han C."/>
            <person name="Schmutz J."/>
            <person name="Larimer F."/>
            <person name="Land M."/>
            <person name="Hauser L."/>
            <person name="Kyrpides N."/>
            <person name="Lykidis A."/>
            <person name="Hemme C."/>
            <person name="Fields M.W."/>
            <person name="He Z."/>
            <person name="Zhou J."/>
            <person name="Richardson P."/>
        </authorList>
    </citation>
    <scope>NUCLEOTIDE SEQUENCE [LARGE SCALE GENOMIC DNA]</scope>
    <source>
        <strain evidence="11">ATCC 33223 / DSM 2355 / 39E</strain>
    </source>
</reference>
<dbReference type="Pfam" id="PF00664">
    <property type="entry name" value="ABC_membrane"/>
    <property type="match status" value="1"/>
</dbReference>
<proteinExistence type="predicted"/>
<feature type="transmembrane region" description="Helical" evidence="7">
    <location>
        <begin position="234"/>
        <end position="256"/>
    </location>
</feature>
<feature type="domain" description="ABC transporter" evidence="8">
    <location>
        <begin position="330"/>
        <end position="565"/>
    </location>
</feature>